<feature type="compositionally biased region" description="Basic and acidic residues" evidence="1">
    <location>
        <begin position="125"/>
        <end position="140"/>
    </location>
</feature>
<reference evidence="3" key="1">
    <citation type="submission" date="2023-07" db="EMBL/GenBank/DDBJ databases">
        <title>Black Yeasts Isolated from many extreme environments.</title>
        <authorList>
            <person name="Coleine C."/>
            <person name="Stajich J.E."/>
            <person name="Selbmann L."/>
        </authorList>
    </citation>
    <scope>NUCLEOTIDE SEQUENCE</scope>
    <source>
        <strain evidence="3">CCFEE 5485</strain>
    </source>
</reference>
<dbReference type="Proteomes" id="UP001274830">
    <property type="component" value="Unassembled WGS sequence"/>
</dbReference>
<evidence type="ECO:0000313" key="3">
    <source>
        <dbReference type="EMBL" id="KAK3675883.1"/>
    </source>
</evidence>
<dbReference type="AlphaFoldDB" id="A0AAE1C2Q9"/>
<dbReference type="InterPro" id="IPR013087">
    <property type="entry name" value="Znf_C2H2_type"/>
</dbReference>
<feature type="domain" description="C2H2-type" evidence="2">
    <location>
        <begin position="92"/>
        <end position="121"/>
    </location>
</feature>
<feature type="compositionally biased region" description="Low complexity" evidence="1">
    <location>
        <begin position="18"/>
        <end position="40"/>
    </location>
</feature>
<comment type="caution">
    <text evidence="3">The sequence shown here is derived from an EMBL/GenBank/DDBJ whole genome shotgun (WGS) entry which is preliminary data.</text>
</comment>
<dbReference type="Gene3D" id="3.30.160.60">
    <property type="entry name" value="Classic Zinc Finger"/>
    <property type="match status" value="1"/>
</dbReference>
<protein>
    <recommendedName>
        <fullName evidence="2">C2H2-type domain-containing protein</fullName>
    </recommendedName>
</protein>
<sequence length="150" mass="16978">MADPYSQARDPSQPNSNQEQRSYDYYQSSRYASSYQPSQRTASASDTQPPLPAQTPNYICLYSGCESQAYSRHADLQRHVEVIHKTGSVAKVDCTQAGCHRSGAYGFTRKDKMVEHLREVHPVDVQKRQQGRRQMDDRPINTDSIGRPGL</sequence>
<keyword evidence="4" id="KW-1185">Reference proteome</keyword>
<name>A0AAE1C2Q9_9PEZI</name>
<dbReference type="SMART" id="SM00355">
    <property type="entry name" value="ZnF_C2H2"/>
    <property type="match status" value="2"/>
</dbReference>
<proteinExistence type="predicted"/>
<organism evidence="3 4">
    <name type="scientific">Recurvomyces mirabilis</name>
    <dbReference type="NCBI Taxonomy" id="574656"/>
    <lineage>
        <taxon>Eukaryota</taxon>
        <taxon>Fungi</taxon>
        <taxon>Dikarya</taxon>
        <taxon>Ascomycota</taxon>
        <taxon>Pezizomycotina</taxon>
        <taxon>Dothideomycetes</taxon>
        <taxon>Dothideomycetidae</taxon>
        <taxon>Mycosphaerellales</taxon>
        <taxon>Teratosphaeriaceae</taxon>
        <taxon>Recurvomyces</taxon>
    </lineage>
</organism>
<gene>
    <name evidence="3" type="ORF">LTR78_004075</name>
</gene>
<feature type="domain" description="C2H2-type" evidence="2">
    <location>
        <begin position="58"/>
        <end position="84"/>
    </location>
</feature>
<dbReference type="EMBL" id="JAUTXT010000012">
    <property type="protein sequence ID" value="KAK3675883.1"/>
    <property type="molecule type" value="Genomic_DNA"/>
</dbReference>
<evidence type="ECO:0000313" key="4">
    <source>
        <dbReference type="Proteomes" id="UP001274830"/>
    </source>
</evidence>
<feature type="region of interest" description="Disordered" evidence="1">
    <location>
        <begin position="1"/>
        <end position="53"/>
    </location>
</feature>
<evidence type="ECO:0000259" key="2">
    <source>
        <dbReference type="SMART" id="SM00355"/>
    </source>
</evidence>
<evidence type="ECO:0000256" key="1">
    <source>
        <dbReference type="SAM" id="MobiDB-lite"/>
    </source>
</evidence>
<accession>A0AAE1C2Q9</accession>
<feature type="region of interest" description="Disordered" evidence="1">
    <location>
        <begin position="125"/>
        <end position="150"/>
    </location>
</feature>